<protein>
    <submittedName>
        <fullName evidence="1">Uncharacterized protein</fullName>
    </submittedName>
</protein>
<dbReference type="RefSeq" id="WP_207324464.1">
    <property type="nucleotide sequence ID" value="NZ_CP071504.1"/>
</dbReference>
<accession>A0A975AKE6</accession>
<reference evidence="1 2" key="1">
    <citation type="submission" date="2021-03" db="EMBL/GenBank/DDBJ databases">
        <title>Novel species identification of genus Shewanella.</title>
        <authorList>
            <person name="Liu G."/>
            <person name="Zhang Q."/>
        </authorList>
    </citation>
    <scope>NUCLEOTIDE SEQUENCE [LARGE SCALE GENOMIC DNA]</scope>
    <source>
        <strain evidence="1 2">FJAT-53726</strain>
    </source>
</reference>
<organism evidence="1 2">
    <name type="scientific">Shewanella cyperi</name>
    <dbReference type="NCBI Taxonomy" id="2814292"/>
    <lineage>
        <taxon>Bacteria</taxon>
        <taxon>Pseudomonadati</taxon>
        <taxon>Pseudomonadota</taxon>
        <taxon>Gammaproteobacteria</taxon>
        <taxon>Alteromonadales</taxon>
        <taxon>Shewanellaceae</taxon>
        <taxon>Shewanella</taxon>
    </lineage>
</organism>
<gene>
    <name evidence="1" type="ORF">JYB88_13725</name>
</gene>
<evidence type="ECO:0000313" key="1">
    <source>
        <dbReference type="EMBL" id="QSX29267.1"/>
    </source>
</evidence>
<sequence>MKRAALVVSILIAMVFWVKGTDIQAQKQTETKQMEPVAIDWERLEQTESLEKPLLDSVRDIKAVVRQCREQRKNTSEKRTRRESWLQQMFIQDLEAGIPISDLMRLPITPDRETRTILDLAYSEYISRQTGIYPEDSPVTTAFLMLISQVPGVEELMTLLTDDAAFHQLYWIGPMRIKDSHVISRAQMLLAVLAEASDEEFKRRTANKTFYPHDIAFALRTLNFSEQRLIWLLDLAVDLEDKPLFMSMNGIFPVLNLADDAVQRLDVATLKILKRYGVTPTDITGAMTALDIALSQRESDAQRSMVEYLINEGYQAHYQRTTEYELGIKTLELGTQFYLYSVTDKDLIQFLDERTPFIDANRPDLGYDPSPDTSAAEVVKVNLNNIRQSQKCHEQALKLDELELVLPFDEKYKKLGDLPKDEPFERVIAEAQTFDPVLADMYAMQNQNGERPFASDSALSSKIDLTEESVEKMMSVVSNQSLSSRDLSRLLHLVVSKPEFTAVWLQVSDHSHLTSLAPLKSLRCEKWKTLREQGFDFSLTDSIQRNLYSIAFSCGPEWVDLLMDAGVPVLSQSYGSDALDLALDYTYVDEMLHPSLSRILKQTESLESSHNARLARLRLFQPKLYANIIAMKPEIRISPEQKPNPLINNRM</sequence>
<proteinExistence type="predicted"/>
<dbReference type="Proteomes" id="UP000663281">
    <property type="component" value="Chromosome"/>
</dbReference>
<dbReference type="EMBL" id="CP071504">
    <property type="protein sequence ID" value="QSX29267.1"/>
    <property type="molecule type" value="Genomic_DNA"/>
</dbReference>
<name>A0A975AKE6_9GAMM</name>
<evidence type="ECO:0000313" key="2">
    <source>
        <dbReference type="Proteomes" id="UP000663281"/>
    </source>
</evidence>
<keyword evidence="2" id="KW-1185">Reference proteome</keyword>
<dbReference type="KEGG" id="scyp:JYB88_13725"/>
<dbReference type="AlphaFoldDB" id="A0A975AKE6"/>